<name>A0A9D1HD52_9FIRM</name>
<evidence type="ECO:0000313" key="6">
    <source>
        <dbReference type="EMBL" id="HIT99414.1"/>
    </source>
</evidence>
<gene>
    <name evidence="6" type="ORF">IAD12_04075</name>
</gene>
<dbReference type="Gene3D" id="3.20.20.80">
    <property type="entry name" value="Glycosidases"/>
    <property type="match status" value="1"/>
</dbReference>
<evidence type="ECO:0000256" key="1">
    <source>
        <dbReference type="ARBA" id="ARBA00010646"/>
    </source>
</evidence>
<organism evidence="6 7">
    <name type="scientific">Candidatus Allocopromorpha excrementavium</name>
    <dbReference type="NCBI Taxonomy" id="2840741"/>
    <lineage>
        <taxon>Bacteria</taxon>
        <taxon>Bacillati</taxon>
        <taxon>Bacillota</taxon>
        <taxon>Clostridia</taxon>
        <taxon>Eubacteriales</taxon>
        <taxon>Eubacteriaceae</taxon>
        <taxon>Eubacteriaceae incertae sedis</taxon>
        <taxon>Candidatus Allocopromorpha</taxon>
    </lineage>
</organism>
<sequence length="298" mass="34951">MKQNNKRGRRGKKKRSEIAAERAERRVYASERNKSGYPNAASYGRKRSRLSRSDRKSIVRIIILLFIIIAVFLSGRELYWFATESQPDENNRYPVRGVDVSAYQKDIDWKGLESEGISFAFIKATEGSSHVDENFERNWDEAHSTDMKVGAYHFMSYDTEGETQAENFIEHVDRRLGMLPPVVDVEFYGEYTENHPSAERMYSILDVILEKFEERYGRTPIIYTNTYIYDNYISGRYDDYPIWISDHSIPETLSDGRDWTFCQYTFRATSENVAGGEKYVDMNVFNGTRWEFRNYDGK</sequence>
<feature type="transmembrane region" description="Helical" evidence="5">
    <location>
        <begin position="57"/>
        <end position="82"/>
    </location>
</feature>
<feature type="region of interest" description="Disordered" evidence="4">
    <location>
        <begin position="1"/>
        <end position="46"/>
    </location>
</feature>
<evidence type="ECO:0000256" key="2">
    <source>
        <dbReference type="ARBA" id="ARBA00022801"/>
    </source>
</evidence>
<proteinExistence type="inferred from homology"/>
<dbReference type="AlphaFoldDB" id="A0A9D1HD52"/>
<evidence type="ECO:0008006" key="8">
    <source>
        <dbReference type="Google" id="ProtNLM"/>
    </source>
</evidence>
<feature type="compositionally biased region" description="Basic residues" evidence="4">
    <location>
        <begin position="1"/>
        <end position="15"/>
    </location>
</feature>
<evidence type="ECO:0000256" key="3">
    <source>
        <dbReference type="ARBA" id="ARBA00023295"/>
    </source>
</evidence>
<evidence type="ECO:0000313" key="7">
    <source>
        <dbReference type="Proteomes" id="UP000824159"/>
    </source>
</evidence>
<comment type="caution">
    <text evidence="6">The sequence shown here is derived from an EMBL/GenBank/DDBJ whole genome shotgun (WGS) entry which is preliminary data.</text>
</comment>
<dbReference type="InterPro" id="IPR018077">
    <property type="entry name" value="Glyco_hydro_fam25_subgr"/>
</dbReference>
<dbReference type="PANTHER" id="PTHR34135">
    <property type="entry name" value="LYSOZYME"/>
    <property type="match status" value="1"/>
</dbReference>
<dbReference type="Proteomes" id="UP000824159">
    <property type="component" value="Unassembled WGS sequence"/>
</dbReference>
<reference evidence="6" key="1">
    <citation type="submission" date="2020-10" db="EMBL/GenBank/DDBJ databases">
        <authorList>
            <person name="Gilroy R."/>
        </authorList>
    </citation>
    <scope>NUCLEOTIDE SEQUENCE</scope>
    <source>
        <strain evidence="6">CHK176-22527</strain>
    </source>
</reference>
<keyword evidence="5" id="KW-0812">Transmembrane</keyword>
<dbReference type="SMART" id="SM00641">
    <property type="entry name" value="Glyco_25"/>
    <property type="match status" value="1"/>
</dbReference>
<dbReference type="InterPro" id="IPR002053">
    <property type="entry name" value="Glyco_hydro_25"/>
</dbReference>
<dbReference type="GO" id="GO:0009253">
    <property type="term" value="P:peptidoglycan catabolic process"/>
    <property type="evidence" value="ECO:0007669"/>
    <property type="project" value="InterPro"/>
</dbReference>
<protein>
    <recommendedName>
        <fullName evidence="8">Lysozyme</fullName>
    </recommendedName>
</protein>
<evidence type="ECO:0000256" key="4">
    <source>
        <dbReference type="SAM" id="MobiDB-lite"/>
    </source>
</evidence>
<dbReference type="PANTHER" id="PTHR34135:SF2">
    <property type="entry name" value="LYSOZYME"/>
    <property type="match status" value="1"/>
</dbReference>
<comment type="similarity">
    <text evidence="1">Belongs to the glycosyl hydrolase 25 family.</text>
</comment>
<dbReference type="PROSITE" id="PS51904">
    <property type="entry name" value="GLYCOSYL_HYDROL_F25_2"/>
    <property type="match status" value="1"/>
</dbReference>
<feature type="compositionally biased region" description="Basic and acidic residues" evidence="4">
    <location>
        <begin position="16"/>
        <end position="34"/>
    </location>
</feature>
<reference evidence="6" key="2">
    <citation type="journal article" date="2021" name="PeerJ">
        <title>Extensive microbial diversity within the chicken gut microbiome revealed by metagenomics and culture.</title>
        <authorList>
            <person name="Gilroy R."/>
            <person name="Ravi A."/>
            <person name="Getino M."/>
            <person name="Pursley I."/>
            <person name="Horton D.L."/>
            <person name="Alikhan N.F."/>
            <person name="Baker D."/>
            <person name="Gharbi K."/>
            <person name="Hall N."/>
            <person name="Watson M."/>
            <person name="Adriaenssens E.M."/>
            <person name="Foster-Nyarko E."/>
            <person name="Jarju S."/>
            <person name="Secka A."/>
            <person name="Antonio M."/>
            <person name="Oren A."/>
            <person name="Chaudhuri R.R."/>
            <person name="La Ragione R."/>
            <person name="Hildebrand F."/>
            <person name="Pallen M.J."/>
        </authorList>
    </citation>
    <scope>NUCLEOTIDE SEQUENCE</scope>
    <source>
        <strain evidence="6">CHK176-22527</strain>
    </source>
</reference>
<dbReference type="GO" id="GO:0003796">
    <property type="term" value="F:lysozyme activity"/>
    <property type="evidence" value="ECO:0007669"/>
    <property type="project" value="InterPro"/>
</dbReference>
<accession>A0A9D1HD52</accession>
<dbReference type="Pfam" id="PF01183">
    <property type="entry name" value="Glyco_hydro_25"/>
    <property type="match status" value="1"/>
</dbReference>
<dbReference type="GO" id="GO:0016052">
    <property type="term" value="P:carbohydrate catabolic process"/>
    <property type="evidence" value="ECO:0007669"/>
    <property type="project" value="TreeGrafter"/>
</dbReference>
<keyword evidence="3" id="KW-0326">Glycosidase</keyword>
<dbReference type="InterPro" id="IPR017853">
    <property type="entry name" value="GH"/>
</dbReference>
<keyword evidence="2" id="KW-0378">Hydrolase</keyword>
<dbReference type="SUPFAM" id="SSF51445">
    <property type="entry name" value="(Trans)glycosidases"/>
    <property type="match status" value="1"/>
</dbReference>
<keyword evidence="5" id="KW-0472">Membrane</keyword>
<evidence type="ECO:0000256" key="5">
    <source>
        <dbReference type="SAM" id="Phobius"/>
    </source>
</evidence>
<keyword evidence="5" id="KW-1133">Transmembrane helix</keyword>
<dbReference type="GO" id="GO:0016998">
    <property type="term" value="P:cell wall macromolecule catabolic process"/>
    <property type="evidence" value="ECO:0007669"/>
    <property type="project" value="InterPro"/>
</dbReference>
<dbReference type="EMBL" id="DVLX01000045">
    <property type="protein sequence ID" value="HIT99414.1"/>
    <property type="molecule type" value="Genomic_DNA"/>
</dbReference>